<dbReference type="EMBL" id="JBHUHZ010000001">
    <property type="protein sequence ID" value="MFD2162691.1"/>
    <property type="molecule type" value="Genomic_DNA"/>
</dbReference>
<evidence type="ECO:0000256" key="4">
    <source>
        <dbReference type="ARBA" id="ARBA00022692"/>
    </source>
</evidence>
<feature type="transmembrane region" description="Helical" evidence="7">
    <location>
        <begin position="189"/>
        <end position="220"/>
    </location>
</feature>
<evidence type="ECO:0000259" key="8">
    <source>
        <dbReference type="Pfam" id="PF01545"/>
    </source>
</evidence>
<reference evidence="10" key="1">
    <citation type="journal article" date="2019" name="Int. J. Syst. Evol. Microbiol.">
        <title>The Global Catalogue of Microorganisms (GCM) 10K type strain sequencing project: providing services to taxonomists for standard genome sequencing and annotation.</title>
        <authorList>
            <consortium name="The Broad Institute Genomics Platform"/>
            <consortium name="The Broad Institute Genome Sequencing Center for Infectious Disease"/>
            <person name="Wu L."/>
            <person name="Ma J."/>
        </authorList>
    </citation>
    <scope>NUCLEOTIDE SEQUENCE [LARGE SCALE GENOMIC DNA]</scope>
    <source>
        <strain evidence="10">KCTC 42217</strain>
    </source>
</reference>
<dbReference type="Gene3D" id="1.20.1510.10">
    <property type="entry name" value="Cation efflux protein transmembrane domain"/>
    <property type="match status" value="1"/>
</dbReference>
<dbReference type="InterPro" id="IPR058533">
    <property type="entry name" value="Cation_efflux_TM"/>
</dbReference>
<evidence type="ECO:0000256" key="1">
    <source>
        <dbReference type="ARBA" id="ARBA00004141"/>
    </source>
</evidence>
<name>A0ABW4ZMC0_9SPHI</name>
<comment type="similarity">
    <text evidence="2">Belongs to the cation diffusion facilitator (CDF) transporter (TC 2.A.4) family.</text>
</comment>
<dbReference type="PANTHER" id="PTHR43840">
    <property type="entry name" value="MITOCHONDRIAL METAL TRANSPORTER 1-RELATED"/>
    <property type="match status" value="1"/>
</dbReference>
<dbReference type="InterPro" id="IPR002524">
    <property type="entry name" value="Cation_efflux"/>
</dbReference>
<dbReference type="NCBIfam" id="TIGR01297">
    <property type="entry name" value="CDF"/>
    <property type="match status" value="1"/>
</dbReference>
<feature type="transmembrane region" description="Helical" evidence="7">
    <location>
        <begin position="139"/>
        <end position="159"/>
    </location>
</feature>
<organism evidence="9 10">
    <name type="scientific">Paradesertivirga mongoliensis</name>
    <dbReference type="NCBI Taxonomy" id="2100740"/>
    <lineage>
        <taxon>Bacteria</taxon>
        <taxon>Pseudomonadati</taxon>
        <taxon>Bacteroidota</taxon>
        <taxon>Sphingobacteriia</taxon>
        <taxon>Sphingobacteriales</taxon>
        <taxon>Sphingobacteriaceae</taxon>
        <taxon>Paradesertivirga</taxon>
    </lineage>
</organism>
<feature type="transmembrane region" description="Helical" evidence="7">
    <location>
        <begin position="29"/>
        <end position="47"/>
    </location>
</feature>
<feature type="domain" description="Cation efflux protein transmembrane" evidence="8">
    <location>
        <begin position="34"/>
        <end position="234"/>
    </location>
</feature>
<keyword evidence="3" id="KW-0813">Transport</keyword>
<proteinExistence type="inferred from homology"/>
<evidence type="ECO:0000256" key="3">
    <source>
        <dbReference type="ARBA" id="ARBA00022448"/>
    </source>
</evidence>
<comment type="subcellular location">
    <subcellularLocation>
        <location evidence="1">Membrane</location>
        <topology evidence="1">Multi-pass membrane protein</topology>
    </subcellularLocation>
</comment>
<gene>
    <name evidence="9" type="ORF">ACFSJU_09840</name>
</gene>
<dbReference type="RefSeq" id="WP_255903106.1">
    <property type="nucleotide sequence ID" value="NZ_JAFMZO010000003.1"/>
</dbReference>
<dbReference type="Pfam" id="PF01545">
    <property type="entry name" value="Cation_efflux"/>
    <property type="match status" value="1"/>
</dbReference>
<keyword evidence="4 7" id="KW-0812">Transmembrane</keyword>
<dbReference type="PANTHER" id="PTHR43840:SF15">
    <property type="entry name" value="MITOCHONDRIAL METAL TRANSPORTER 1-RELATED"/>
    <property type="match status" value="1"/>
</dbReference>
<evidence type="ECO:0000256" key="7">
    <source>
        <dbReference type="SAM" id="Phobius"/>
    </source>
</evidence>
<dbReference type="InterPro" id="IPR027469">
    <property type="entry name" value="Cation_efflux_TMD_sf"/>
</dbReference>
<evidence type="ECO:0000256" key="2">
    <source>
        <dbReference type="ARBA" id="ARBA00008114"/>
    </source>
</evidence>
<protein>
    <submittedName>
        <fullName evidence="9">Cation diffusion facilitator family transporter</fullName>
    </submittedName>
</protein>
<evidence type="ECO:0000313" key="9">
    <source>
        <dbReference type="EMBL" id="MFD2162691.1"/>
    </source>
</evidence>
<sequence length="328" mass="37712">MAEQKNKFKPTAQQELPPALQKVFDQATTLEWITVIYIASVIVVMMLTMQSSQAMKATWLEDVLSIIPGISFLVARRFYNRPPNEQFPFGYHRCYSIAFQLGAFALLFLGLFLFYDSFSTLLKEEHPTIGSITIWGHRIWMGWIMIAALLYSCIPSIFLGQKKLPLSDKLHNKILFTDAHTQQADWQTAMAAIVGILGVGLGFWWADSAAACFISISIIIDGFQRLKGAVEDLIDQVPTNLENSKKHPLVEKTYRYFDKQSWVKEVRIRMREAGEIFFTEVFVVPKSMDKLFENMEAAHDEVRKLDWKMHDVVIIPVREFSEELDESK</sequence>
<evidence type="ECO:0000256" key="5">
    <source>
        <dbReference type="ARBA" id="ARBA00022989"/>
    </source>
</evidence>
<keyword evidence="6 7" id="KW-0472">Membrane</keyword>
<keyword evidence="10" id="KW-1185">Reference proteome</keyword>
<keyword evidence="5 7" id="KW-1133">Transmembrane helix</keyword>
<dbReference type="SUPFAM" id="SSF161111">
    <property type="entry name" value="Cation efflux protein transmembrane domain-like"/>
    <property type="match status" value="1"/>
</dbReference>
<accession>A0ABW4ZMC0</accession>
<evidence type="ECO:0000313" key="10">
    <source>
        <dbReference type="Proteomes" id="UP001597387"/>
    </source>
</evidence>
<evidence type="ECO:0000256" key="6">
    <source>
        <dbReference type="ARBA" id="ARBA00023136"/>
    </source>
</evidence>
<dbReference type="Proteomes" id="UP001597387">
    <property type="component" value="Unassembled WGS sequence"/>
</dbReference>
<feature type="transmembrane region" description="Helical" evidence="7">
    <location>
        <begin position="99"/>
        <end position="118"/>
    </location>
</feature>
<dbReference type="InterPro" id="IPR050291">
    <property type="entry name" value="CDF_Transporter"/>
</dbReference>
<comment type="caution">
    <text evidence="9">The sequence shown here is derived from an EMBL/GenBank/DDBJ whole genome shotgun (WGS) entry which is preliminary data.</text>
</comment>